<dbReference type="EMBL" id="LCIH01000022">
    <property type="protein sequence ID" value="KKT50927.1"/>
    <property type="molecule type" value="Genomic_DNA"/>
</dbReference>
<comment type="caution">
    <text evidence="2">The sequence shown here is derived from an EMBL/GenBank/DDBJ whole genome shotgun (WGS) entry which is preliminary data.</text>
</comment>
<evidence type="ECO:0000259" key="1">
    <source>
        <dbReference type="Pfam" id="PF20274"/>
    </source>
</evidence>
<dbReference type="InterPro" id="IPR046909">
    <property type="entry name" value="cREC_REC"/>
</dbReference>
<reference evidence="2 3" key="1">
    <citation type="journal article" date="2015" name="Nature">
        <title>rRNA introns, odd ribosomes, and small enigmatic genomes across a large radiation of phyla.</title>
        <authorList>
            <person name="Brown C.T."/>
            <person name="Hug L.A."/>
            <person name="Thomas B.C."/>
            <person name="Sharon I."/>
            <person name="Castelle C.J."/>
            <person name="Singh A."/>
            <person name="Wilkins M.J."/>
            <person name="Williams K.H."/>
            <person name="Banfield J.F."/>
        </authorList>
    </citation>
    <scope>NUCLEOTIDE SEQUENCE [LARGE SCALE GENOMIC DNA]</scope>
</reference>
<sequence length="133" mass="15343">MLREGKLYIWLDDRWNDEASTDRRPPEGWMPVADFSELKSLVKRAMKKGVLLGGLSFDNDLGDGKKEGKDCAEWIVQNYPEWFLGDEILKVHSDNSSARPLIEGHFNDVIDERKHNLMVEMKKMKQSGETLGY</sequence>
<gene>
    <name evidence="2" type="ORF">UW44_C0022G0003</name>
</gene>
<protein>
    <recommendedName>
        <fullName evidence="1">Cyclic-phosphate processing Receiver domain-containing protein</fullName>
    </recommendedName>
</protein>
<dbReference type="AlphaFoldDB" id="A0A0G1K3U4"/>
<name>A0A0G1K3U4_9BACT</name>
<dbReference type="STRING" id="1618387.UW44_C0022G0003"/>
<dbReference type="Proteomes" id="UP000034006">
    <property type="component" value="Unassembled WGS sequence"/>
</dbReference>
<accession>A0A0G1K3U4</accession>
<evidence type="ECO:0000313" key="2">
    <source>
        <dbReference type="EMBL" id="KKT50927.1"/>
    </source>
</evidence>
<organism evidence="2 3">
    <name type="scientific">Candidatus Collierbacteria bacterium GW2011_GWB2_44_22</name>
    <dbReference type="NCBI Taxonomy" id="1618387"/>
    <lineage>
        <taxon>Bacteria</taxon>
        <taxon>Candidatus Collieribacteriota</taxon>
    </lineage>
</organism>
<dbReference type="Pfam" id="PF20274">
    <property type="entry name" value="cREC_REC"/>
    <property type="match status" value="1"/>
</dbReference>
<evidence type="ECO:0000313" key="3">
    <source>
        <dbReference type="Proteomes" id="UP000034006"/>
    </source>
</evidence>
<proteinExistence type="predicted"/>
<feature type="domain" description="Cyclic-phosphate processing Receiver" evidence="1">
    <location>
        <begin position="8"/>
        <end position="105"/>
    </location>
</feature>